<sequence>MRFTVTASSLALVALLGVHLAAASPMPQTDVDDSTTTPSTTNTEVRSTSDTATTGETGASASLDQASTGTTHGMPSVEQARSALSVIGMVPGMSVYTDPLNKLLDAVSPKEEPAKEVEEVKASQADVKKSLSTGAEAEVNLSRKGAADETTIADEHIQSETRADRYGTGAFDDEDIGPGFNEIDRRKYSSPQTERESLTDPENRYVDMDTNSSFDSVPTMGTGRASSSTTQSLDEAEERSDVPKTESPRVATTTKIESSAGEGSTPEGKAPAAPTTKKSTATSVDPEDTIA</sequence>
<evidence type="ECO:0000256" key="1">
    <source>
        <dbReference type="SAM" id="MobiDB-lite"/>
    </source>
</evidence>
<evidence type="ECO:0000313" key="3">
    <source>
        <dbReference type="EMBL" id="KAJ1914665.1"/>
    </source>
</evidence>
<protein>
    <submittedName>
        <fullName evidence="3">Uncharacterized protein</fullName>
    </submittedName>
</protein>
<feature type="compositionally biased region" description="Low complexity" evidence="1">
    <location>
        <begin position="34"/>
        <end position="62"/>
    </location>
</feature>
<gene>
    <name evidence="3" type="ORF">IWQ60_008725</name>
</gene>
<feature type="compositionally biased region" description="Polar residues" evidence="1">
    <location>
        <begin position="224"/>
        <end position="233"/>
    </location>
</feature>
<reference evidence="3" key="1">
    <citation type="submission" date="2022-07" db="EMBL/GenBank/DDBJ databases">
        <title>Phylogenomic reconstructions and comparative analyses of Kickxellomycotina fungi.</title>
        <authorList>
            <person name="Reynolds N.K."/>
            <person name="Stajich J.E."/>
            <person name="Barry K."/>
            <person name="Grigoriev I.V."/>
            <person name="Crous P."/>
            <person name="Smith M.E."/>
        </authorList>
    </citation>
    <scope>NUCLEOTIDE SEQUENCE</scope>
    <source>
        <strain evidence="3">RSA 861</strain>
    </source>
</reference>
<feature type="region of interest" description="Disordered" evidence="1">
    <location>
        <begin position="140"/>
        <end position="291"/>
    </location>
</feature>
<feature type="chain" id="PRO_5040849634" evidence="2">
    <location>
        <begin position="24"/>
        <end position="291"/>
    </location>
</feature>
<evidence type="ECO:0000256" key="2">
    <source>
        <dbReference type="SAM" id="SignalP"/>
    </source>
</evidence>
<feature type="compositionally biased region" description="Polar residues" evidence="1">
    <location>
        <begin position="63"/>
        <end position="73"/>
    </location>
</feature>
<feature type="compositionally biased region" description="Low complexity" evidence="1">
    <location>
        <begin position="269"/>
        <end position="283"/>
    </location>
</feature>
<organism evidence="3 4">
    <name type="scientific">Tieghemiomyces parasiticus</name>
    <dbReference type="NCBI Taxonomy" id="78921"/>
    <lineage>
        <taxon>Eukaryota</taxon>
        <taxon>Fungi</taxon>
        <taxon>Fungi incertae sedis</taxon>
        <taxon>Zoopagomycota</taxon>
        <taxon>Kickxellomycotina</taxon>
        <taxon>Dimargaritomycetes</taxon>
        <taxon>Dimargaritales</taxon>
        <taxon>Dimargaritaceae</taxon>
        <taxon>Tieghemiomyces</taxon>
    </lineage>
</organism>
<feature type="compositionally biased region" description="Basic and acidic residues" evidence="1">
    <location>
        <begin position="182"/>
        <end position="207"/>
    </location>
</feature>
<keyword evidence="2" id="KW-0732">Signal</keyword>
<feature type="compositionally biased region" description="Basic and acidic residues" evidence="1">
    <location>
        <begin position="153"/>
        <end position="165"/>
    </location>
</feature>
<dbReference type="EMBL" id="JANBPT010000672">
    <property type="protein sequence ID" value="KAJ1914665.1"/>
    <property type="molecule type" value="Genomic_DNA"/>
</dbReference>
<feature type="region of interest" description="Disordered" evidence="1">
    <location>
        <begin position="25"/>
        <end position="74"/>
    </location>
</feature>
<dbReference type="Proteomes" id="UP001150569">
    <property type="component" value="Unassembled WGS sequence"/>
</dbReference>
<evidence type="ECO:0000313" key="4">
    <source>
        <dbReference type="Proteomes" id="UP001150569"/>
    </source>
</evidence>
<dbReference type="AlphaFoldDB" id="A0A9W7ZQT4"/>
<accession>A0A9W7ZQT4</accession>
<proteinExistence type="predicted"/>
<comment type="caution">
    <text evidence="3">The sequence shown here is derived from an EMBL/GenBank/DDBJ whole genome shotgun (WGS) entry which is preliminary data.</text>
</comment>
<keyword evidence="4" id="KW-1185">Reference proteome</keyword>
<name>A0A9W7ZQT4_9FUNG</name>
<feature type="signal peptide" evidence="2">
    <location>
        <begin position="1"/>
        <end position="23"/>
    </location>
</feature>